<sequence>MERSESSDSDSNSSTSWVFVSDNSSPIENNTNTFHLDCSREPIQELTEQDFVSAGSDIETESDGVSIISETDVSSEEYENKTDESTSESKHECDTLYGDTFILKKVDTSLLSQVKRFLRGSNIVGVGVVLTAVFLGSYSFKKVTVEDTGDFISNNDLDKKDYTNFLCKNSANLGKNLEEIVDITIACTYTSSESKVLIKSKEIKQCVMDKYKTKVSKSPKENENNKIQSLLNSIEKSTENTCNSHTLRQFEAKRNKRMGDDLVNAVMSKGSQKKYDSSKPSVIKKSKEKPYLKIVKDFNNSVKRYPSKKNCTSKEHKVEKSKLPKVVKEFNKSGSSKKNRTSKEHKVESGEWYMNLHKARQRLRKQASDHDVHITKGIKNKWYFKWMNGREQLRRKSIYKPYSRYLNI</sequence>
<protein>
    <submittedName>
        <fullName evidence="2">Uncharacterized protein</fullName>
    </submittedName>
</protein>
<feature type="region of interest" description="Disordered" evidence="1">
    <location>
        <begin position="1"/>
        <end position="35"/>
    </location>
</feature>
<keyword evidence="3" id="KW-1185">Reference proteome</keyword>
<evidence type="ECO:0000313" key="3">
    <source>
        <dbReference type="Proteomes" id="UP001329430"/>
    </source>
</evidence>
<name>A0AAN7V6B2_9COLE</name>
<dbReference type="Proteomes" id="UP001329430">
    <property type="component" value="Chromosome 9"/>
</dbReference>
<proteinExistence type="predicted"/>
<reference evidence="2 3" key="1">
    <citation type="journal article" date="2024" name="Insects">
        <title>An Improved Chromosome-Level Genome Assembly of the Firefly Pyrocoelia pectoralis.</title>
        <authorList>
            <person name="Fu X."/>
            <person name="Meyer-Rochow V.B."/>
            <person name="Ballantyne L."/>
            <person name="Zhu X."/>
        </authorList>
    </citation>
    <scope>NUCLEOTIDE SEQUENCE [LARGE SCALE GENOMIC DNA]</scope>
    <source>
        <strain evidence="2">XCY_ONT2</strain>
    </source>
</reference>
<accession>A0AAN7V6B2</accession>
<feature type="compositionally biased region" description="Polar residues" evidence="1">
    <location>
        <begin position="23"/>
        <end position="34"/>
    </location>
</feature>
<dbReference type="AlphaFoldDB" id="A0AAN7V6B2"/>
<evidence type="ECO:0000313" key="2">
    <source>
        <dbReference type="EMBL" id="KAK5639271.1"/>
    </source>
</evidence>
<feature type="compositionally biased region" description="Low complexity" evidence="1">
    <location>
        <begin position="9"/>
        <end position="22"/>
    </location>
</feature>
<feature type="compositionally biased region" description="Basic and acidic residues" evidence="1">
    <location>
        <begin position="78"/>
        <end position="89"/>
    </location>
</feature>
<gene>
    <name evidence="2" type="ORF">RI129_011763</name>
</gene>
<organism evidence="2 3">
    <name type="scientific">Pyrocoelia pectoralis</name>
    <dbReference type="NCBI Taxonomy" id="417401"/>
    <lineage>
        <taxon>Eukaryota</taxon>
        <taxon>Metazoa</taxon>
        <taxon>Ecdysozoa</taxon>
        <taxon>Arthropoda</taxon>
        <taxon>Hexapoda</taxon>
        <taxon>Insecta</taxon>
        <taxon>Pterygota</taxon>
        <taxon>Neoptera</taxon>
        <taxon>Endopterygota</taxon>
        <taxon>Coleoptera</taxon>
        <taxon>Polyphaga</taxon>
        <taxon>Elateriformia</taxon>
        <taxon>Elateroidea</taxon>
        <taxon>Lampyridae</taxon>
        <taxon>Lampyrinae</taxon>
        <taxon>Pyrocoelia</taxon>
    </lineage>
</organism>
<feature type="region of interest" description="Disordered" evidence="1">
    <location>
        <begin position="53"/>
        <end position="89"/>
    </location>
</feature>
<dbReference type="EMBL" id="JAVRBK010000009">
    <property type="protein sequence ID" value="KAK5639271.1"/>
    <property type="molecule type" value="Genomic_DNA"/>
</dbReference>
<comment type="caution">
    <text evidence="2">The sequence shown here is derived from an EMBL/GenBank/DDBJ whole genome shotgun (WGS) entry which is preliminary data.</text>
</comment>
<evidence type="ECO:0000256" key="1">
    <source>
        <dbReference type="SAM" id="MobiDB-lite"/>
    </source>
</evidence>